<evidence type="ECO:0000259" key="3">
    <source>
        <dbReference type="PROSITE" id="PS51186"/>
    </source>
</evidence>
<dbReference type="GO" id="GO:0016747">
    <property type="term" value="F:acyltransferase activity, transferring groups other than amino-acyl groups"/>
    <property type="evidence" value="ECO:0007669"/>
    <property type="project" value="InterPro"/>
</dbReference>
<evidence type="ECO:0000313" key="5">
    <source>
        <dbReference type="Proteomes" id="UP000199421"/>
    </source>
</evidence>
<dbReference type="Pfam" id="PF13673">
    <property type="entry name" value="Acetyltransf_10"/>
    <property type="match status" value="1"/>
</dbReference>
<protein>
    <submittedName>
        <fullName evidence="4">Putative acetyltransferase</fullName>
    </submittedName>
</protein>
<organism evidence="4 5">
    <name type="scientific">Olivibacter domesticus</name>
    <name type="common">Pseudosphingobacterium domesticum</name>
    <dbReference type="NCBI Taxonomy" id="407022"/>
    <lineage>
        <taxon>Bacteria</taxon>
        <taxon>Pseudomonadati</taxon>
        <taxon>Bacteroidota</taxon>
        <taxon>Sphingobacteriia</taxon>
        <taxon>Sphingobacteriales</taxon>
        <taxon>Sphingobacteriaceae</taxon>
        <taxon>Olivibacter</taxon>
    </lineage>
</organism>
<dbReference type="EMBL" id="FOAF01000001">
    <property type="protein sequence ID" value="SEK55700.1"/>
    <property type="molecule type" value="Genomic_DNA"/>
</dbReference>
<accession>A0A1H7I2P3</accession>
<dbReference type="Proteomes" id="UP000199421">
    <property type="component" value="Unassembled WGS sequence"/>
</dbReference>
<keyword evidence="1 4" id="KW-0808">Transferase</keyword>
<sequence length="143" mass="16293">MIKALEKKHYVQIIQIWENAVRATHDFLKEEDVQFYKQKIFDEYLDAVDLYGYINPSGTLVGFLGLSQEAIQMLFINSTARGLGVGKKLLHFAIQEKGIKYVDVNEQNEQALGFYQHMGFVVTDRSATDDAGKPYPVLSMVLK</sequence>
<feature type="domain" description="N-acetyltransferase" evidence="3">
    <location>
        <begin position="14"/>
        <end position="143"/>
    </location>
</feature>
<evidence type="ECO:0000313" key="4">
    <source>
        <dbReference type="EMBL" id="SEK55700.1"/>
    </source>
</evidence>
<dbReference type="STRING" id="407022.SAMN05661044_00538"/>
<dbReference type="OrthoDB" id="9789605at2"/>
<dbReference type="Gene3D" id="3.40.630.30">
    <property type="match status" value="1"/>
</dbReference>
<dbReference type="AlphaFoldDB" id="A0A1H7I2P3"/>
<dbReference type="CDD" id="cd04301">
    <property type="entry name" value="NAT_SF"/>
    <property type="match status" value="1"/>
</dbReference>
<dbReference type="PANTHER" id="PTHR43800:SF1">
    <property type="entry name" value="PEPTIDYL-LYSINE N-ACETYLTRANSFERASE YJAB"/>
    <property type="match status" value="1"/>
</dbReference>
<dbReference type="SUPFAM" id="SSF55729">
    <property type="entry name" value="Acyl-CoA N-acyltransferases (Nat)"/>
    <property type="match status" value="1"/>
</dbReference>
<keyword evidence="5" id="KW-1185">Reference proteome</keyword>
<dbReference type="PANTHER" id="PTHR43800">
    <property type="entry name" value="PEPTIDYL-LYSINE N-ACETYLTRANSFERASE YJAB"/>
    <property type="match status" value="1"/>
</dbReference>
<dbReference type="PROSITE" id="PS51186">
    <property type="entry name" value="GNAT"/>
    <property type="match status" value="1"/>
</dbReference>
<reference evidence="5" key="1">
    <citation type="submission" date="2016-10" db="EMBL/GenBank/DDBJ databases">
        <authorList>
            <person name="Varghese N."/>
            <person name="Submissions S."/>
        </authorList>
    </citation>
    <scope>NUCLEOTIDE SEQUENCE [LARGE SCALE GENOMIC DNA]</scope>
    <source>
        <strain evidence="5">DSM 18733</strain>
    </source>
</reference>
<dbReference type="InterPro" id="IPR016181">
    <property type="entry name" value="Acyl_CoA_acyltransferase"/>
</dbReference>
<name>A0A1H7I2P3_OLID1</name>
<evidence type="ECO:0000256" key="1">
    <source>
        <dbReference type="ARBA" id="ARBA00022679"/>
    </source>
</evidence>
<dbReference type="RefSeq" id="WP_093317941.1">
    <property type="nucleotide sequence ID" value="NZ_FOAF01000001.1"/>
</dbReference>
<keyword evidence="2" id="KW-0012">Acyltransferase</keyword>
<proteinExistence type="predicted"/>
<evidence type="ECO:0000256" key="2">
    <source>
        <dbReference type="ARBA" id="ARBA00023315"/>
    </source>
</evidence>
<gene>
    <name evidence="4" type="ORF">SAMN05661044_00538</name>
</gene>
<dbReference type="InterPro" id="IPR000182">
    <property type="entry name" value="GNAT_dom"/>
</dbReference>